<dbReference type="OrthoDB" id="8670884at2"/>
<feature type="domain" description="FAD-binding" evidence="4">
    <location>
        <begin position="4"/>
        <end position="336"/>
    </location>
</feature>
<reference evidence="5 6" key="1">
    <citation type="submission" date="2017-04" db="EMBL/GenBank/DDBJ databases">
        <title>Whole Genome Sequence of 1,4-Dioxane Degrading Bacterium Mycobacterium dioxanotrophicus PH-06.</title>
        <authorList>
            <person name="He Y."/>
        </authorList>
    </citation>
    <scope>NUCLEOTIDE SEQUENCE [LARGE SCALE GENOMIC DNA]</scope>
    <source>
        <strain evidence="5 6">PH-06</strain>
    </source>
</reference>
<keyword evidence="3" id="KW-0274">FAD</keyword>
<evidence type="ECO:0000256" key="1">
    <source>
        <dbReference type="ARBA" id="ARBA00001974"/>
    </source>
</evidence>
<evidence type="ECO:0000256" key="2">
    <source>
        <dbReference type="ARBA" id="ARBA00022630"/>
    </source>
</evidence>
<dbReference type="PANTHER" id="PTHR43004:SF19">
    <property type="entry name" value="BINDING MONOOXYGENASE, PUTATIVE (JCVI)-RELATED"/>
    <property type="match status" value="1"/>
</dbReference>
<comment type="cofactor">
    <cofactor evidence="1">
        <name>FAD</name>
        <dbReference type="ChEBI" id="CHEBI:57692"/>
    </cofactor>
</comment>
<dbReference type="GO" id="GO:0071949">
    <property type="term" value="F:FAD binding"/>
    <property type="evidence" value="ECO:0007669"/>
    <property type="project" value="InterPro"/>
</dbReference>
<dbReference type="Proteomes" id="UP000195331">
    <property type="component" value="Chromosome"/>
</dbReference>
<keyword evidence="2" id="KW-0285">Flavoprotein</keyword>
<evidence type="ECO:0000259" key="4">
    <source>
        <dbReference type="Pfam" id="PF01494"/>
    </source>
</evidence>
<dbReference type="Gene3D" id="3.30.70.2450">
    <property type="match status" value="1"/>
</dbReference>
<dbReference type="Pfam" id="PF01494">
    <property type="entry name" value="FAD_binding_3"/>
    <property type="match status" value="1"/>
</dbReference>
<organism evidence="5 6">
    <name type="scientific">Mycobacterium dioxanotrophicus</name>
    <dbReference type="NCBI Taxonomy" id="482462"/>
    <lineage>
        <taxon>Bacteria</taxon>
        <taxon>Bacillati</taxon>
        <taxon>Actinomycetota</taxon>
        <taxon>Actinomycetes</taxon>
        <taxon>Mycobacteriales</taxon>
        <taxon>Mycobacteriaceae</taxon>
        <taxon>Mycobacterium</taxon>
    </lineage>
</organism>
<evidence type="ECO:0000256" key="3">
    <source>
        <dbReference type="ARBA" id="ARBA00022827"/>
    </source>
</evidence>
<dbReference type="GO" id="GO:0016709">
    <property type="term" value="F:oxidoreductase activity, acting on paired donors, with incorporation or reduction of molecular oxygen, NAD(P)H as one donor, and incorporation of one atom of oxygen"/>
    <property type="evidence" value="ECO:0007669"/>
    <property type="project" value="UniProtKB-ARBA"/>
</dbReference>
<gene>
    <name evidence="5" type="ORF">BTO20_22230</name>
</gene>
<dbReference type="EMBL" id="CP020809">
    <property type="protein sequence ID" value="ART70893.1"/>
    <property type="molecule type" value="Genomic_DNA"/>
</dbReference>
<dbReference type="PRINTS" id="PR00420">
    <property type="entry name" value="RNGMNOXGNASE"/>
</dbReference>
<dbReference type="InterPro" id="IPR050641">
    <property type="entry name" value="RIFMO-like"/>
</dbReference>
<dbReference type="KEGG" id="mdx:BTO20_22230"/>
<proteinExistence type="predicted"/>
<dbReference type="InterPro" id="IPR036188">
    <property type="entry name" value="FAD/NAD-bd_sf"/>
</dbReference>
<name>A0A1Y0C6P8_9MYCO</name>
<dbReference type="PANTHER" id="PTHR43004">
    <property type="entry name" value="TRK SYSTEM POTASSIUM UPTAKE PROTEIN"/>
    <property type="match status" value="1"/>
</dbReference>
<dbReference type="Gene3D" id="3.50.50.60">
    <property type="entry name" value="FAD/NAD(P)-binding domain"/>
    <property type="match status" value="1"/>
</dbReference>
<keyword evidence="6" id="KW-1185">Reference proteome</keyword>
<sequence length="489" mass="51615">MDPEVVVVGAGPTGLTAACSLRSAGVSVRVLDKADSPAVTSRALGLQPRGVEVLDRLGALGDLPQRGLPVRRVDVNVDGRSLASFPVGQPTRLHGPAGLLISQAEIEGNLRKRLSELGGSVEWDTPVTAVRADPDGATVAAGGEAIHTGWVLGADGAHSTIRKAMGIGFPGVPLIERFLLADVHAELDYSREGATSWLHSRKLLAAFPLPGADLWRVMAPAPDDLPDNPGQDEIVGYLGSRLAEDTGGSIGSVVWTSMFRIQRRLADTYRLGRVLLAGDAAHIHSPLGGQGMNTGMGDAENVAFKLALVISGRADATLLDSYERERLPVASSVLQSTSGLTQILVGQGRASRLLRDKLAIPMLNNPWMQRRITDKASQLKVSYRSGSLAQRRLPGLRPGDRVPDRALLSADGTATRLYDALGPQWALIGSSALAAVARDRLGDVAVLRGSGESMLIRPDGHLAWKGSSAESLHAWLDTTLGRPALEPSA</sequence>
<evidence type="ECO:0000313" key="5">
    <source>
        <dbReference type="EMBL" id="ART70893.1"/>
    </source>
</evidence>
<dbReference type="RefSeq" id="WP_087078310.1">
    <property type="nucleotide sequence ID" value="NZ_CP020809.1"/>
</dbReference>
<dbReference type="AlphaFoldDB" id="A0A1Y0C6P8"/>
<accession>A0A1Y0C6P8</accession>
<protein>
    <recommendedName>
        <fullName evidence="4">FAD-binding domain-containing protein</fullName>
    </recommendedName>
</protein>
<dbReference type="Gene3D" id="3.40.30.120">
    <property type="match status" value="1"/>
</dbReference>
<dbReference type="InterPro" id="IPR002938">
    <property type="entry name" value="FAD-bd"/>
</dbReference>
<dbReference type="SUPFAM" id="SSF51905">
    <property type="entry name" value="FAD/NAD(P)-binding domain"/>
    <property type="match status" value="1"/>
</dbReference>
<evidence type="ECO:0000313" key="6">
    <source>
        <dbReference type="Proteomes" id="UP000195331"/>
    </source>
</evidence>
<dbReference type="Pfam" id="PF21274">
    <property type="entry name" value="Rng_hyd_C"/>
    <property type="match status" value="1"/>
</dbReference>